<gene>
    <name evidence="1" type="ORF">ACFOPQ_01475</name>
</gene>
<dbReference type="Proteomes" id="UP001595748">
    <property type="component" value="Unassembled WGS sequence"/>
</dbReference>
<keyword evidence="2" id="KW-1185">Reference proteome</keyword>
<protein>
    <recommendedName>
        <fullName evidence="3">Zinc ribbon domain-containing protein</fullName>
    </recommendedName>
</protein>
<evidence type="ECO:0000313" key="1">
    <source>
        <dbReference type="EMBL" id="MFC3859445.1"/>
    </source>
</evidence>
<dbReference type="RefSeq" id="WP_380075611.1">
    <property type="nucleotide sequence ID" value="NZ_JBHRZF010000011.1"/>
</dbReference>
<comment type="caution">
    <text evidence="1">The sequence shown here is derived from an EMBL/GenBank/DDBJ whole genome shotgun (WGS) entry which is preliminary data.</text>
</comment>
<name>A0ABV8A2H6_9DEIO</name>
<organism evidence="1 2">
    <name type="scientific">Deinococcus antarcticus</name>
    <dbReference type="NCBI Taxonomy" id="1298767"/>
    <lineage>
        <taxon>Bacteria</taxon>
        <taxon>Thermotogati</taxon>
        <taxon>Deinococcota</taxon>
        <taxon>Deinococci</taxon>
        <taxon>Deinococcales</taxon>
        <taxon>Deinococcaceae</taxon>
        <taxon>Deinococcus</taxon>
    </lineage>
</organism>
<dbReference type="EMBL" id="JBHRZF010000011">
    <property type="protein sequence ID" value="MFC3859445.1"/>
    <property type="molecule type" value="Genomic_DNA"/>
</dbReference>
<proteinExistence type="predicted"/>
<reference evidence="2" key="1">
    <citation type="journal article" date="2019" name="Int. J. Syst. Evol. Microbiol.">
        <title>The Global Catalogue of Microorganisms (GCM) 10K type strain sequencing project: providing services to taxonomists for standard genome sequencing and annotation.</title>
        <authorList>
            <consortium name="The Broad Institute Genomics Platform"/>
            <consortium name="The Broad Institute Genome Sequencing Center for Infectious Disease"/>
            <person name="Wu L."/>
            <person name="Ma J."/>
        </authorList>
    </citation>
    <scope>NUCLEOTIDE SEQUENCE [LARGE SCALE GENOMIC DNA]</scope>
    <source>
        <strain evidence="2">CCTCC AB 2013263</strain>
    </source>
</reference>
<evidence type="ECO:0000313" key="2">
    <source>
        <dbReference type="Proteomes" id="UP001595748"/>
    </source>
</evidence>
<sequence>MTSRNIPFPRYRPTIWCINPACHAPIPADALECPECGEPVAKSVRHVPRSSEIDVETLLREGRY</sequence>
<accession>A0ABV8A2H6</accession>
<evidence type="ECO:0008006" key="3">
    <source>
        <dbReference type="Google" id="ProtNLM"/>
    </source>
</evidence>